<keyword evidence="2" id="KW-0049">Antioxidant</keyword>
<feature type="domain" description="Thioredoxin" evidence="6">
    <location>
        <begin position="21"/>
        <end position="186"/>
    </location>
</feature>
<dbReference type="OrthoDB" id="2996783at2759"/>
<reference evidence="7 8" key="1">
    <citation type="journal article" date="2019" name="Commun. Biol.">
        <title>The bagworm genome reveals a unique fibroin gene that provides high tensile strength.</title>
        <authorList>
            <person name="Kono N."/>
            <person name="Nakamura H."/>
            <person name="Ohtoshi R."/>
            <person name="Tomita M."/>
            <person name="Numata K."/>
            <person name="Arakawa K."/>
        </authorList>
    </citation>
    <scope>NUCLEOTIDE SEQUENCE [LARGE SCALE GENOMIC DNA]</scope>
</reference>
<proteinExistence type="inferred from homology"/>
<comment type="caution">
    <text evidence="7">The sequence shown here is derived from an EMBL/GenBank/DDBJ whole genome shotgun (WGS) entry which is preliminary data.</text>
</comment>
<dbReference type="GO" id="GO:0004601">
    <property type="term" value="F:peroxidase activity"/>
    <property type="evidence" value="ECO:0007669"/>
    <property type="project" value="UniProtKB-KW"/>
</dbReference>
<dbReference type="EMBL" id="BGZK01002718">
    <property type="protein sequence ID" value="GBP95998.1"/>
    <property type="molecule type" value="Genomic_DNA"/>
</dbReference>
<dbReference type="SUPFAM" id="SSF52833">
    <property type="entry name" value="Thioredoxin-like"/>
    <property type="match status" value="1"/>
</dbReference>
<evidence type="ECO:0000256" key="1">
    <source>
        <dbReference type="ARBA" id="ARBA00022559"/>
    </source>
</evidence>
<dbReference type="GO" id="GO:0005829">
    <property type="term" value="C:cytosol"/>
    <property type="evidence" value="ECO:0007669"/>
    <property type="project" value="TreeGrafter"/>
</dbReference>
<sequence length="229" mass="25395">MRACVHVARACILAFARFSARMDIECIPSFHIHRPDSFIDQPRRSQSSWGILLSHPSDFTPVCTTELARVLKLMPEFKKRNVKVVGLSCDSVDNHVEWCKDIASYAGYGNSTFPYPLIEDNSRKIATTLGMIDKDASDNASDMPLTARALFVIDPNKKFRLSILYPATTGRNFEENGGKICNFHIVVTWLVATAVAVLSPASGRGSEPRCESNRCVSPVAAQLQKKDEC</sequence>
<evidence type="ECO:0000256" key="4">
    <source>
        <dbReference type="ARBA" id="ARBA00023284"/>
    </source>
</evidence>
<protein>
    <submittedName>
        <fullName evidence="7">Peroxiredoxin-6</fullName>
    </submittedName>
</protein>
<accession>A0A4C2A7C3</accession>
<dbReference type="GO" id="GO:0045454">
    <property type="term" value="P:cell redox homeostasis"/>
    <property type="evidence" value="ECO:0007669"/>
    <property type="project" value="TreeGrafter"/>
</dbReference>
<name>A0A4C2A7C3_EUMVA</name>
<dbReference type="PROSITE" id="PS51352">
    <property type="entry name" value="THIOREDOXIN_2"/>
    <property type="match status" value="1"/>
</dbReference>
<evidence type="ECO:0000256" key="3">
    <source>
        <dbReference type="ARBA" id="ARBA00023002"/>
    </source>
</evidence>
<evidence type="ECO:0000259" key="6">
    <source>
        <dbReference type="PROSITE" id="PS51352"/>
    </source>
</evidence>
<dbReference type="PANTHER" id="PTHR43503:SF4">
    <property type="entry name" value="PEROXIREDOXIN-6"/>
    <property type="match status" value="1"/>
</dbReference>
<keyword evidence="1" id="KW-0575">Peroxidase</keyword>
<dbReference type="PANTHER" id="PTHR43503">
    <property type="entry name" value="MCG48959-RELATED"/>
    <property type="match status" value="1"/>
</dbReference>
<comment type="similarity">
    <text evidence="5">Belongs to the peroxiredoxin family. Prx6 subfamily.</text>
</comment>
<dbReference type="FunFam" id="3.40.30.10:FF:000011">
    <property type="entry name" value="Peroxiredoxin PRX1"/>
    <property type="match status" value="1"/>
</dbReference>
<dbReference type="AlphaFoldDB" id="A0A4C2A7C3"/>
<evidence type="ECO:0000313" key="8">
    <source>
        <dbReference type="Proteomes" id="UP000299102"/>
    </source>
</evidence>
<dbReference type="InterPro" id="IPR036249">
    <property type="entry name" value="Thioredoxin-like_sf"/>
</dbReference>
<dbReference type="InterPro" id="IPR013766">
    <property type="entry name" value="Thioredoxin_domain"/>
</dbReference>
<keyword evidence="3" id="KW-0560">Oxidoreductase</keyword>
<evidence type="ECO:0000256" key="2">
    <source>
        <dbReference type="ARBA" id="ARBA00022862"/>
    </source>
</evidence>
<gene>
    <name evidence="7" type="primary">PRDX6</name>
    <name evidence="7" type="ORF">EVAR_66925_1</name>
</gene>
<dbReference type="Proteomes" id="UP000299102">
    <property type="component" value="Unassembled WGS sequence"/>
</dbReference>
<organism evidence="7 8">
    <name type="scientific">Eumeta variegata</name>
    <name type="common">Bagworm moth</name>
    <name type="synonym">Eumeta japonica</name>
    <dbReference type="NCBI Taxonomy" id="151549"/>
    <lineage>
        <taxon>Eukaryota</taxon>
        <taxon>Metazoa</taxon>
        <taxon>Ecdysozoa</taxon>
        <taxon>Arthropoda</taxon>
        <taxon>Hexapoda</taxon>
        <taxon>Insecta</taxon>
        <taxon>Pterygota</taxon>
        <taxon>Neoptera</taxon>
        <taxon>Endopterygota</taxon>
        <taxon>Lepidoptera</taxon>
        <taxon>Glossata</taxon>
        <taxon>Ditrysia</taxon>
        <taxon>Tineoidea</taxon>
        <taxon>Psychidae</taxon>
        <taxon>Oiketicinae</taxon>
        <taxon>Eumeta</taxon>
    </lineage>
</organism>
<dbReference type="GO" id="GO:0005739">
    <property type="term" value="C:mitochondrion"/>
    <property type="evidence" value="ECO:0007669"/>
    <property type="project" value="TreeGrafter"/>
</dbReference>
<dbReference type="Gene3D" id="3.40.30.10">
    <property type="entry name" value="Glutaredoxin"/>
    <property type="match status" value="1"/>
</dbReference>
<keyword evidence="8" id="KW-1185">Reference proteome</keyword>
<evidence type="ECO:0000256" key="5">
    <source>
        <dbReference type="ARBA" id="ARBA00025719"/>
    </source>
</evidence>
<dbReference type="Pfam" id="PF00578">
    <property type="entry name" value="AhpC-TSA"/>
    <property type="match status" value="1"/>
</dbReference>
<dbReference type="STRING" id="151549.A0A4C2A7C3"/>
<evidence type="ECO:0000313" key="7">
    <source>
        <dbReference type="EMBL" id="GBP95998.1"/>
    </source>
</evidence>
<dbReference type="InterPro" id="IPR000866">
    <property type="entry name" value="AhpC/TSA"/>
</dbReference>
<keyword evidence="4" id="KW-0676">Redox-active center</keyword>